<dbReference type="AlphaFoldDB" id="A0A1W4WFZ5"/>
<dbReference type="FunFam" id="3.40.50.300:FF:000008">
    <property type="entry name" value="ATP-dependent RNA helicase RhlB"/>
    <property type="match status" value="1"/>
</dbReference>
<accession>A0A1W4WFZ5</accession>
<dbReference type="InterPro" id="IPR036612">
    <property type="entry name" value="KH_dom_type_1_sf"/>
</dbReference>
<gene>
    <name evidence="15" type="primary">LOC108735421</name>
</gene>
<proteinExistence type="inferred from homology"/>
<dbReference type="PROSITE" id="PS50084">
    <property type="entry name" value="KH_TYPE_1"/>
    <property type="match status" value="1"/>
</dbReference>
<evidence type="ECO:0000256" key="1">
    <source>
        <dbReference type="ARBA" id="ARBA00012552"/>
    </source>
</evidence>
<dbReference type="PROSITE" id="PS51192">
    <property type="entry name" value="HELICASE_ATP_BIND_1"/>
    <property type="match status" value="1"/>
</dbReference>
<dbReference type="GO" id="GO:0003723">
    <property type="term" value="F:RNA binding"/>
    <property type="evidence" value="ECO:0007669"/>
    <property type="project" value="UniProtKB-UniRule"/>
</dbReference>
<dbReference type="SMART" id="SM00487">
    <property type="entry name" value="DEXDc"/>
    <property type="match status" value="1"/>
</dbReference>
<evidence type="ECO:0000256" key="9">
    <source>
        <dbReference type="RuleBase" id="RU000492"/>
    </source>
</evidence>
<evidence type="ECO:0000259" key="11">
    <source>
        <dbReference type="PROSITE" id="PS51192"/>
    </source>
</evidence>
<protein>
    <recommendedName>
        <fullName evidence="1">RNA helicase</fullName>
        <ecNumber evidence="1">3.6.4.13</ecNumber>
    </recommendedName>
</protein>
<feature type="region of interest" description="Disordered" evidence="10">
    <location>
        <begin position="608"/>
        <end position="635"/>
    </location>
</feature>
<keyword evidence="14" id="KW-1185">Reference proteome</keyword>
<dbReference type="PROSITE" id="PS51195">
    <property type="entry name" value="Q_MOTIF"/>
    <property type="match status" value="1"/>
</dbReference>
<keyword evidence="2 9" id="KW-0547">Nucleotide-binding</keyword>
<evidence type="ECO:0000256" key="10">
    <source>
        <dbReference type="SAM" id="MobiDB-lite"/>
    </source>
</evidence>
<keyword evidence="5 9" id="KW-0067">ATP-binding</keyword>
<evidence type="ECO:0000256" key="7">
    <source>
        <dbReference type="PROSITE-ProRule" id="PRU00117"/>
    </source>
</evidence>
<dbReference type="InParanoid" id="A0A1W4WFZ5"/>
<evidence type="ECO:0000313" key="14">
    <source>
        <dbReference type="Proteomes" id="UP000192223"/>
    </source>
</evidence>
<feature type="compositionally biased region" description="Basic and acidic residues" evidence="10">
    <location>
        <begin position="35"/>
        <end position="48"/>
    </location>
</feature>
<dbReference type="PROSITE" id="PS00039">
    <property type="entry name" value="DEAD_ATP_HELICASE"/>
    <property type="match status" value="1"/>
</dbReference>
<dbReference type="SMART" id="SM00322">
    <property type="entry name" value="KH"/>
    <property type="match status" value="1"/>
</dbReference>
<dbReference type="SMART" id="SM00490">
    <property type="entry name" value="HELICc"/>
    <property type="match status" value="1"/>
</dbReference>
<feature type="short sequence motif" description="Q motif" evidence="8">
    <location>
        <begin position="219"/>
        <end position="247"/>
    </location>
</feature>
<dbReference type="SUPFAM" id="SSF52540">
    <property type="entry name" value="P-loop containing nucleoside triphosphate hydrolases"/>
    <property type="match status" value="1"/>
</dbReference>
<name>A0A1W4WFZ5_AGRPL</name>
<sequence length="635" mass="71665">MSDGWDDSWNNAKPFNDNQGNHDKYYRNSNFRRGAPRDKQNRNYDRKPRNSNPTTTIQVPTNMVGRIIGRGGSKISDLQFNSGANIKVTKNTEGMNTMVEITGSEEAIKRATEMIEDLTKERPPPATLTSESHDNSCKEMPPIQIDWKALAEESERYQKEQFDKLPPIKKNFYKEDPEVTNMSNKEVEAFRAANNNIVVSRMYKQGEKEKIPIPNPVTTFEQAFRDYPEILEEIAKQGFQHPSPIQSQAWPVLLSGDDLIGIAQTGTGKTLAFLLPALIHIEGQPVPREERMGPSVLVMAPTRELALQIDKEVKKYYYKGIKALCVYGGGNRREQINTLNTGVDVIIATPGRLNDLVEAGHISVKSITYVVLDEADRMLDMGFEPQIRKVLYDIRPDRQTVMTSATWPIGVRRLADSYMINPVQVYVGTLDLAACHSVTQHIVLLDDTEEAKFETVLDFVANMSPEEKAIIFCGKKARADYLASELALRGFECQAIHGDREQVDREQALADITDGTVQILIATDVASRGLDIEDISHVINYDFPRNIEEYVHRVGRTGRAGRTGCSISYFTRADWASAKDLIPILEEANQYVPEEIFEMSKRYEAWRERKDQERARDGGGRRGGGRGGGRFHDGW</sequence>
<dbReference type="InterPro" id="IPR004087">
    <property type="entry name" value="KH_dom"/>
</dbReference>
<keyword evidence="7" id="KW-0694">RNA-binding</keyword>
<dbReference type="Gene3D" id="3.30.1370.10">
    <property type="entry name" value="K Homology domain, type 1"/>
    <property type="match status" value="1"/>
</dbReference>
<comment type="catalytic activity">
    <reaction evidence="6">
        <text>ATP + H2O = ADP + phosphate + H(+)</text>
        <dbReference type="Rhea" id="RHEA:13065"/>
        <dbReference type="ChEBI" id="CHEBI:15377"/>
        <dbReference type="ChEBI" id="CHEBI:15378"/>
        <dbReference type="ChEBI" id="CHEBI:30616"/>
        <dbReference type="ChEBI" id="CHEBI:43474"/>
        <dbReference type="ChEBI" id="CHEBI:456216"/>
        <dbReference type="EC" id="3.6.4.13"/>
    </reaction>
</comment>
<dbReference type="InterPro" id="IPR011545">
    <property type="entry name" value="DEAD/DEAH_box_helicase_dom"/>
</dbReference>
<dbReference type="InterPro" id="IPR000629">
    <property type="entry name" value="RNA-helicase_DEAD-box_CS"/>
</dbReference>
<feature type="compositionally biased region" description="Basic and acidic residues" evidence="10">
    <location>
        <begin position="608"/>
        <end position="620"/>
    </location>
</feature>
<keyword evidence="4 9" id="KW-0347">Helicase</keyword>
<dbReference type="Gene3D" id="3.40.50.300">
    <property type="entry name" value="P-loop containing nucleotide triphosphate hydrolases"/>
    <property type="match status" value="2"/>
</dbReference>
<evidence type="ECO:0000256" key="2">
    <source>
        <dbReference type="ARBA" id="ARBA00022741"/>
    </source>
</evidence>
<dbReference type="PROSITE" id="PS51194">
    <property type="entry name" value="HELICASE_CTER"/>
    <property type="match status" value="1"/>
</dbReference>
<evidence type="ECO:0000259" key="13">
    <source>
        <dbReference type="PROSITE" id="PS51195"/>
    </source>
</evidence>
<evidence type="ECO:0000313" key="15">
    <source>
        <dbReference type="RefSeq" id="XP_018322876.1"/>
    </source>
</evidence>
<feature type="compositionally biased region" description="Polar residues" evidence="10">
    <location>
        <begin position="8"/>
        <end position="19"/>
    </location>
</feature>
<dbReference type="Pfam" id="PF00270">
    <property type="entry name" value="DEAD"/>
    <property type="match status" value="1"/>
</dbReference>
<dbReference type="GO" id="GO:0003724">
    <property type="term" value="F:RNA helicase activity"/>
    <property type="evidence" value="ECO:0007669"/>
    <property type="project" value="UniProtKB-EC"/>
</dbReference>
<evidence type="ECO:0000256" key="5">
    <source>
        <dbReference type="ARBA" id="ARBA00022840"/>
    </source>
</evidence>
<dbReference type="InterPro" id="IPR027417">
    <property type="entry name" value="P-loop_NTPase"/>
</dbReference>
<dbReference type="GO" id="GO:0031047">
    <property type="term" value="P:regulatory ncRNA-mediated gene silencing"/>
    <property type="evidence" value="ECO:0007669"/>
    <property type="project" value="UniProtKB-ARBA"/>
</dbReference>
<feature type="domain" description="Helicase C-terminal" evidence="12">
    <location>
        <begin position="452"/>
        <end position="600"/>
    </location>
</feature>
<dbReference type="EC" id="3.6.4.13" evidence="1"/>
<dbReference type="Pfam" id="PF00013">
    <property type="entry name" value="KH_1"/>
    <property type="match status" value="1"/>
</dbReference>
<keyword evidence="3 9" id="KW-0378">Hydrolase</keyword>
<dbReference type="KEGG" id="apln:108735421"/>
<dbReference type="FunCoup" id="A0A1W4WFZ5">
    <property type="interactions" value="215"/>
</dbReference>
<evidence type="ECO:0000256" key="4">
    <source>
        <dbReference type="ARBA" id="ARBA00022806"/>
    </source>
</evidence>
<dbReference type="InterPro" id="IPR014001">
    <property type="entry name" value="Helicase_ATP-bd"/>
</dbReference>
<feature type="domain" description="DEAD-box RNA helicase Q" evidence="13">
    <location>
        <begin position="219"/>
        <end position="247"/>
    </location>
</feature>
<dbReference type="GeneID" id="108735421"/>
<evidence type="ECO:0000256" key="3">
    <source>
        <dbReference type="ARBA" id="ARBA00022801"/>
    </source>
</evidence>
<feature type="region of interest" description="Disordered" evidence="10">
    <location>
        <begin position="1"/>
        <end position="58"/>
    </location>
</feature>
<dbReference type="CDD" id="cd18787">
    <property type="entry name" value="SF2_C_DEAD"/>
    <property type="match status" value="1"/>
</dbReference>
<evidence type="ECO:0000256" key="6">
    <source>
        <dbReference type="ARBA" id="ARBA00047984"/>
    </source>
</evidence>
<dbReference type="RefSeq" id="XP_018322876.1">
    <property type="nucleotide sequence ID" value="XM_018467374.1"/>
</dbReference>
<comment type="similarity">
    <text evidence="9">Belongs to the DEAD box helicase family.</text>
</comment>
<dbReference type="InterPro" id="IPR014014">
    <property type="entry name" value="RNA_helicase_DEAD_Q_motif"/>
</dbReference>
<reference evidence="15" key="1">
    <citation type="submission" date="2025-08" db="UniProtKB">
        <authorList>
            <consortium name="RefSeq"/>
        </authorList>
    </citation>
    <scope>IDENTIFICATION</scope>
    <source>
        <tissue evidence="15">Entire body</tissue>
    </source>
</reference>
<dbReference type="InterPro" id="IPR001650">
    <property type="entry name" value="Helicase_C-like"/>
</dbReference>
<dbReference type="Proteomes" id="UP000192223">
    <property type="component" value="Unplaced"/>
</dbReference>
<evidence type="ECO:0000256" key="8">
    <source>
        <dbReference type="PROSITE-ProRule" id="PRU00552"/>
    </source>
</evidence>
<dbReference type="STRING" id="224129.A0A1W4WFZ5"/>
<dbReference type="InterPro" id="IPR004088">
    <property type="entry name" value="KH_dom_type_1"/>
</dbReference>
<evidence type="ECO:0000259" key="12">
    <source>
        <dbReference type="PROSITE" id="PS51194"/>
    </source>
</evidence>
<dbReference type="Pfam" id="PF00271">
    <property type="entry name" value="Helicase_C"/>
    <property type="match status" value="1"/>
</dbReference>
<dbReference type="GO" id="GO:0016787">
    <property type="term" value="F:hydrolase activity"/>
    <property type="evidence" value="ECO:0007669"/>
    <property type="project" value="UniProtKB-KW"/>
</dbReference>
<feature type="domain" description="Helicase ATP-binding" evidence="11">
    <location>
        <begin position="250"/>
        <end position="425"/>
    </location>
</feature>
<dbReference type="OrthoDB" id="196131at2759"/>
<dbReference type="SUPFAM" id="SSF54791">
    <property type="entry name" value="Eukaryotic type KH-domain (KH-domain type I)"/>
    <property type="match status" value="1"/>
</dbReference>
<dbReference type="CDD" id="cd17958">
    <property type="entry name" value="DEADc_DDX43_DDX53"/>
    <property type="match status" value="1"/>
</dbReference>
<dbReference type="GO" id="GO:0005524">
    <property type="term" value="F:ATP binding"/>
    <property type="evidence" value="ECO:0007669"/>
    <property type="project" value="UniProtKB-KW"/>
</dbReference>
<organism evidence="14 15">
    <name type="scientific">Agrilus planipennis</name>
    <name type="common">Emerald ash borer</name>
    <name type="synonym">Agrilus marcopoli</name>
    <dbReference type="NCBI Taxonomy" id="224129"/>
    <lineage>
        <taxon>Eukaryota</taxon>
        <taxon>Metazoa</taxon>
        <taxon>Ecdysozoa</taxon>
        <taxon>Arthropoda</taxon>
        <taxon>Hexapoda</taxon>
        <taxon>Insecta</taxon>
        <taxon>Pterygota</taxon>
        <taxon>Neoptera</taxon>
        <taxon>Endopterygota</taxon>
        <taxon>Coleoptera</taxon>
        <taxon>Polyphaga</taxon>
        <taxon>Elateriformia</taxon>
        <taxon>Buprestoidea</taxon>
        <taxon>Buprestidae</taxon>
        <taxon>Agrilinae</taxon>
        <taxon>Agrilus</taxon>
    </lineage>
</organism>
<dbReference type="FunFam" id="3.40.50.300:FF:000079">
    <property type="entry name" value="probable ATP-dependent RNA helicase DDX17"/>
    <property type="match status" value="1"/>
</dbReference>
<dbReference type="PANTHER" id="PTHR47958">
    <property type="entry name" value="ATP-DEPENDENT RNA HELICASE DBP3"/>
    <property type="match status" value="1"/>
</dbReference>